<dbReference type="AlphaFoldDB" id="A0A820KSI2"/>
<comment type="caution">
    <text evidence="1">The sequence shown here is derived from an EMBL/GenBank/DDBJ whole genome shotgun (WGS) entry which is preliminary data.</text>
</comment>
<dbReference type="Proteomes" id="UP000663823">
    <property type="component" value="Unassembled WGS sequence"/>
</dbReference>
<protein>
    <submittedName>
        <fullName evidence="1">Uncharacterized protein</fullName>
    </submittedName>
</protein>
<evidence type="ECO:0000313" key="2">
    <source>
        <dbReference type="Proteomes" id="UP000663823"/>
    </source>
</evidence>
<reference evidence="1" key="1">
    <citation type="submission" date="2021-02" db="EMBL/GenBank/DDBJ databases">
        <authorList>
            <person name="Nowell W R."/>
        </authorList>
    </citation>
    <scope>NUCLEOTIDE SEQUENCE</scope>
</reference>
<sequence length="49" mass="5632">GDLQNNEQAANLIYKMVLCAAKVSVHPTRQLAFKRFTGLIKKKKIFLRE</sequence>
<proteinExistence type="predicted"/>
<name>A0A820KSI2_9BILA</name>
<gene>
    <name evidence="1" type="ORF">OTI717_LOCUS43261</name>
</gene>
<evidence type="ECO:0000313" key="1">
    <source>
        <dbReference type="EMBL" id="CAF4341611.1"/>
    </source>
</evidence>
<dbReference type="EMBL" id="CAJOAX010060492">
    <property type="protein sequence ID" value="CAF4341611.1"/>
    <property type="molecule type" value="Genomic_DNA"/>
</dbReference>
<accession>A0A820KSI2</accession>
<organism evidence="1 2">
    <name type="scientific">Rotaria sordida</name>
    <dbReference type="NCBI Taxonomy" id="392033"/>
    <lineage>
        <taxon>Eukaryota</taxon>
        <taxon>Metazoa</taxon>
        <taxon>Spiralia</taxon>
        <taxon>Gnathifera</taxon>
        <taxon>Rotifera</taxon>
        <taxon>Eurotatoria</taxon>
        <taxon>Bdelloidea</taxon>
        <taxon>Philodinida</taxon>
        <taxon>Philodinidae</taxon>
        <taxon>Rotaria</taxon>
    </lineage>
</organism>
<feature type="non-terminal residue" evidence="1">
    <location>
        <position position="1"/>
    </location>
</feature>